<comment type="caution">
    <text evidence="3">The sequence shown here is derived from an EMBL/GenBank/DDBJ whole genome shotgun (WGS) entry which is preliminary data.</text>
</comment>
<reference evidence="3" key="1">
    <citation type="submission" date="2020-08" db="EMBL/GenBank/DDBJ databases">
        <title>Multicomponent nature underlies the extraordinary mechanical properties of spider dragline silk.</title>
        <authorList>
            <person name="Kono N."/>
            <person name="Nakamura H."/>
            <person name="Mori M."/>
            <person name="Yoshida Y."/>
            <person name="Ohtoshi R."/>
            <person name="Malay A.D."/>
            <person name="Moran D.A.P."/>
            <person name="Tomita M."/>
            <person name="Numata K."/>
            <person name="Arakawa K."/>
        </authorList>
    </citation>
    <scope>NUCLEOTIDE SEQUENCE</scope>
</reference>
<protein>
    <submittedName>
        <fullName evidence="3">Uncharacterized protein</fullName>
    </submittedName>
</protein>
<keyword evidence="2" id="KW-0472">Membrane</keyword>
<evidence type="ECO:0000256" key="1">
    <source>
        <dbReference type="SAM" id="MobiDB-lite"/>
    </source>
</evidence>
<gene>
    <name evidence="3" type="ORF">NPIL_460691</name>
</gene>
<accession>A0A8X6N7P7</accession>
<sequence>QISEQWNKIFMLCIALIMSSGIIFCVFGSADVQSSNYPENEENDKNHSEEKKAEKPTEVIAQSVDEVDPWFYNVYEI</sequence>
<keyword evidence="2" id="KW-0812">Transmembrane</keyword>
<name>A0A8X6N7P7_NEPPI</name>
<evidence type="ECO:0000313" key="4">
    <source>
        <dbReference type="Proteomes" id="UP000887013"/>
    </source>
</evidence>
<feature type="region of interest" description="Disordered" evidence="1">
    <location>
        <begin position="36"/>
        <end position="56"/>
    </location>
</feature>
<feature type="transmembrane region" description="Helical" evidence="2">
    <location>
        <begin position="9"/>
        <end position="30"/>
    </location>
</feature>
<evidence type="ECO:0000256" key="2">
    <source>
        <dbReference type="SAM" id="Phobius"/>
    </source>
</evidence>
<evidence type="ECO:0000313" key="3">
    <source>
        <dbReference type="EMBL" id="GFS97889.1"/>
    </source>
</evidence>
<dbReference type="OrthoDB" id="6434153at2759"/>
<keyword evidence="2" id="KW-1133">Transmembrane helix</keyword>
<proteinExistence type="predicted"/>
<dbReference type="EMBL" id="BMAW01006223">
    <property type="protein sequence ID" value="GFS97889.1"/>
    <property type="molecule type" value="Genomic_DNA"/>
</dbReference>
<dbReference type="Proteomes" id="UP000887013">
    <property type="component" value="Unassembled WGS sequence"/>
</dbReference>
<organism evidence="3 4">
    <name type="scientific">Nephila pilipes</name>
    <name type="common">Giant wood spider</name>
    <name type="synonym">Nephila maculata</name>
    <dbReference type="NCBI Taxonomy" id="299642"/>
    <lineage>
        <taxon>Eukaryota</taxon>
        <taxon>Metazoa</taxon>
        <taxon>Ecdysozoa</taxon>
        <taxon>Arthropoda</taxon>
        <taxon>Chelicerata</taxon>
        <taxon>Arachnida</taxon>
        <taxon>Araneae</taxon>
        <taxon>Araneomorphae</taxon>
        <taxon>Entelegynae</taxon>
        <taxon>Araneoidea</taxon>
        <taxon>Nephilidae</taxon>
        <taxon>Nephila</taxon>
    </lineage>
</organism>
<dbReference type="AlphaFoldDB" id="A0A8X6N7P7"/>
<feature type="compositionally biased region" description="Basic and acidic residues" evidence="1">
    <location>
        <begin position="43"/>
        <end position="56"/>
    </location>
</feature>
<feature type="non-terminal residue" evidence="3">
    <location>
        <position position="1"/>
    </location>
</feature>
<keyword evidence="4" id="KW-1185">Reference proteome</keyword>